<dbReference type="InterPro" id="IPR006311">
    <property type="entry name" value="TAT_signal"/>
</dbReference>
<dbReference type="InterPro" id="IPR039424">
    <property type="entry name" value="SBP_5"/>
</dbReference>
<dbReference type="PIRSF" id="PIRSF002741">
    <property type="entry name" value="MppA"/>
    <property type="match status" value="1"/>
</dbReference>
<dbReference type="CDD" id="cd00995">
    <property type="entry name" value="PBP2_NikA_DppA_OppA_like"/>
    <property type="match status" value="1"/>
</dbReference>
<dbReference type="InterPro" id="IPR000914">
    <property type="entry name" value="SBP_5_dom"/>
</dbReference>
<dbReference type="EMBL" id="PDJQ01000001">
    <property type="protein sequence ID" value="PFG75263.1"/>
    <property type="molecule type" value="Genomic_DNA"/>
</dbReference>
<evidence type="ECO:0000256" key="4">
    <source>
        <dbReference type="ARBA" id="ARBA00022729"/>
    </source>
</evidence>
<dbReference type="RefSeq" id="WP_165772723.1">
    <property type="nucleotide sequence ID" value="NZ_PDJQ01000001.1"/>
</dbReference>
<keyword evidence="4 6" id="KW-0732">Signal</keyword>
<dbReference type="GO" id="GO:0042597">
    <property type="term" value="C:periplasmic space"/>
    <property type="evidence" value="ECO:0007669"/>
    <property type="project" value="UniProtKB-ARBA"/>
</dbReference>
<evidence type="ECO:0000256" key="2">
    <source>
        <dbReference type="ARBA" id="ARBA00005695"/>
    </source>
</evidence>
<feature type="domain" description="Solute-binding protein family 5" evidence="7">
    <location>
        <begin position="117"/>
        <end position="487"/>
    </location>
</feature>
<name>A0A2A9HIN9_TEPT2</name>
<dbReference type="GO" id="GO:0030313">
    <property type="term" value="C:cell envelope"/>
    <property type="evidence" value="ECO:0007669"/>
    <property type="project" value="UniProtKB-SubCell"/>
</dbReference>
<dbReference type="Gene3D" id="3.40.190.10">
    <property type="entry name" value="Periplasmic binding protein-like II"/>
    <property type="match status" value="1"/>
</dbReference>
<dbReference type="Gene3D" id="3.10.105.10">
    <property type="entry name" value="Dipeptide-binding Protein, Domain 3"/>
    <property type="match status" value="1"/>
</dbReference>
<proteinExistence type="inferred from homology"/>
<protein>
    <submittedName>
        <fullName evidence="8">ABC-type transport system substrate-binding protein</fullName>
    </submittedName>
</protein>
<evidence type="ECO:0000256" key="6">
    <source>
        <dbReference type="SAM" id="SignalP"/>
    </source>
</evidence>
<dbReference type="Pfam" id="PF00496">
    <property type="entry name" value="SBP_bac_5"/>
    <property type="match status" value="1"/>
</dbReference>
<evidence type="ECO:0000313" key="9">
    <source>
        <dbReference type="Proteomes" id="UP000223071"/>
    </source>
</evidence>
<dbReference type="InterPro" id="IPR030678">
    <property type="entry name" value="Peptide/Ni-bd"/>
</dbReference>
<feature type="chain" id="PRO_5012382860" evidence="6">
    <location>
        <begin position="31"/>
        <end position="581"/>
    </location>
</feature>
<feature type="region of interest" description="Disordered" evidence="5">
    <location>
        <begin position="31"/>
        <end position="69"/>
    </location>
</feature>
<dbReference type="AlphaFoldDB" id="A0A2A9HIN9"/>
<comment type="subcellular location">
    <subcellularLocation>
        <location evidence="1">Cell envelope</location>
    </subcellularLocation>
</comment>
<dbReference type="Proteomes" id="UP000223071">
    <property type="component" value="Unassembled WGS sequence"/>
</dbReference>
<evidence type="ECO:0000256" key="5">
    <source>
        <dbReference type="SAM" id="MobiDB-lite"/>
    </source>
</evidence>
<reference evidence="8 9" key="1">
    <citation type="submission" date="2017-09" db="EMBL/GenBank/DDBJ databases">
        <title>Sequencing the genomes of two abundant thermophiles in Great Basin hot springs: Thermocrinis jamiesonii and novel Chloroflexi Thermoflexus hugenholtzii.</title>
        <authorList>
            <person name="Hedlund B."/>
        </authorList>
    </citation>
    <scope>NUCLEOTIDE SEQUENCE [LARGE SCALE GENOMIC DNA]</scope>
    <source>
        <strain evidence="8 9">G233</strain>
    </source>
</reference>
<gene>
    <name evidence="8" type="ORF">A9A59_2531</name>
</gene>
<comment type="caution">
    <text evidence="8">The sequence shown here is derived from an EMBL/GenBank/DDBJ whole genome shotgun (WGS) entry which is preliminary data.</text>
</comment>
<comment type="similarity">
    <text evidence="2">Belongs to the bacterial solute-binding protein 5 family.</text>
</comment>
<evidence type="ECO:0000259" key="7">
    <source>
        <dbReference type="Pfam" id="PF00496"/>
    </source>
</evidence>
<evidence type="ECO:0000256" key="3">
    <source>
        <dbReference type="ARBA" id="ARBA00022448"/>
    </source>
</evidence>
<evidence type="ECO:0000256" key="1">
    <source>
        <dbReference type="ARBA" id="ARBA00004196"/>
    </source>
</evidence>
<dbReference type="SUPFAM" id="SSF53850">
    <property type="entry name" value="Periplasmic binding protein-like II"/>
    <property type="match status" value="1"/>
</dbReference>
<accession>A0A2A9HIN9</accession>
<sequence>MAFESPWQRRLTRRRLLGATGAAAALAAAACSRGGGGQPTPFSPTAEPSASPTRAPSPSPTTLSPRHGHTLRHTGFVERDAFADPHKTQAGPLLGHQAMVFSRLLTYQDQARGTIAADLAVALPERPDPTTLVFRINPQARWHDLPPLNGRPVTADDVKFSIERQRSGDTTFVRAPQWAAIDSIEVTSPQTITFKLKAPLAAAHHLFADVASFIVAPEIAPDGRDISLDAQVGSGPFLWVEWSDQRFASVRRNPAWFGGDRRPYLEGISLVQPRTTAEVESGLRTRALDVAVVSRTLADHLKRGLPQLVEYTVGHSMFFSVRYSLVNHPYNDQRFRNAITWALDRREMVRKFFDGSGGLSPWISWPVTRWTLPESELTTVPGYRPGDGGREADLRDARAALEAFRSEKQLPADPLPLFVVDATENAIGLGSLIRDQLKAALDLDIRVVPMPLSQLVGLLLSAEAPFAAGPDTGWIDLDDWVYPYFHSAGTRNSFPLRDPDLDALIEKQRVELDEDARRSLGYEIQRRILALNPGANLVSERVVALAWPYVKGYPLDTTDGYQDRLASCWIDASDPTFRGRS</sequence>
<dbReference type="GO" id="GO:0015833">
    <property type="term" value="P:peptide transport"/>
    <property type="evidence" value="ECO:0007669"/>
    <property type="project" value="TreeGrafter"/>
</dbReference>
<keyword evidence="3" id="KW-0813">Transport</keyword>
<organism evidence="8 9">
    <name type="scientific">Tepidiforma thermophila (strain KCTC 52669 / CGMCC 1.13589 / G233)</name>
    <dbReference type="NCBI Taxonomy" id="2761530"/>
    <lineage>
        <taxon>Bacteria</taxon>
        <taxon>Bacillati</taxon>
        <taxon>Chloroflexota</taxon>
        <taxon>Tepidiformia</taxon>
        <taxon>Tepidiformales</taxon>
        <taxon>Tepidiformaceae</taxon>
        <taxon>Tepidiforma</taxon>
    </lineage>
</organism>
<dbReference type="PROSITE" id="PS51318">
    <property type="entry name" value="TAT"/>
    <property type="match status" value="1"/>
</dbReference>
<feature type="compositionally biased region" description="Low complexity" evidence="5">
    <location>
        <begin position="39"/>
        <end position="65"/>
    </location>
</feature>
<evidence type="ECO:0000313" key="8">
    <source>
        <dbReference type="EMBL" id="PFG75263.1"/>
    </source>
</evidence>
<keyword evidence="9" id="KW-1185">Reference proteome</keyword>
<dbReference type="PANTHER" id="PTHR30290">
    <property type="entry name" value="PERIPLASMIC BINDING COMPONENT OF ABC TRANSPORTER"/>
    <property type="match status" value="1"/>
</dbReference>
<dbReference type="GO" id="GO:0043190">
    <property type="term" value="C:ATP-binding cassette (ABC) transporter complex"/>
    <property type="evidence" value="ECO:0007669"/>
    <property type="project" value="InterPro"/>
</dbReference>
<dbReference type="GO" id="GO:1904680">
    <property type="term" value="F:peptide transmembrane transporter activity"/>
    <property type="evidence" value="ECO:0007669"/>
    <property type="project" value="TreeGrafter"/>
</dbReference>
<dbReference type="PANTHER" id="PTHR30290:SF10">
    <property type="entry name" value="PERIPLASMIC OLIGOPEPTIDE-BINDING PROTEIN-RELATED"/>
    <property type="match status" value="1"/>
</dbReference>
<feature type="signal peptide" evidence="6">
    <location>
        <begin position="1"/>
        <end position="30"/>
    </location>
</feature>